<dbReference type="InterPro" id="IPR007275">
    <property type="entry name" value="YTH_domain"/>
</dbReference>
<evidence type="ECO:0000313" key="3">
    <source>
        <dbReference type="Proteomes" id="UP000005666"/>
    </source>
</evidence>
<dbReference type="PANTHER" id="PTHR12357:SF89">
    <property type="entry name" value="YTH DOMAIN-CONTAINING FAMILY PROTEIN"/>
    <property type="match status" value="1"/>
</dbReference>
<dbReference type="GO" id="GO:0061157">
    <property type="term" value="P:mRNA destabilization"/>
    <property type="evidence" value="ECO:0007669"/>
    <property type="project" value="TreeGrafter"/>
</dbReference>
<dbReference type="InterPro" id="IPR045168">
    <property type="entry name" value="YTH_prot"/>
</dbReference>
<dbReference type="PANTHER" id="PTHR12357">
    <property type="entry name" value="YTH YT521-B HOMOLOGY DOMAIN-CONTAINING"/>
    <property type="match status" value="1"/>
</dbReference>
<proteinExistence type="predicted"/>
<dbReference type="OrthoDB" id="306690at2759"/>
<reference evidence="2 3" key="1">
    <citation type="journal article" date="2011" name="Proc. Natl. Acad. Sci. U.S.A.">
        <title>Evolutionary erosion of yeast sex chromosomes by mating-type switching accidents.</title>
        <authorList>
            <person name="Gordon J.L."/>
            <person name="Armisen D."/>
            <person name="Proux-Wera E."/>
            <person name="Oheigeartaigh S.S."/>
            <person name="Byrne K.P."/>
            <person name="Wolfe K.H."/>
        </authorList>
    </citation>
    <scope>NUCLEOTIDE SEQUENCE [LARGE SCALE GENOMIC DNA]</scope>
    <source>
        <strain evidence="3">ATCC 24235 / CBS 4417 / NBRC 1672 / NRRL Y-8282 / UCD 70-5</strain>
    </source>
</reference>
<feature type="domain" description="YTH" evidence="1">
    <location>
        <begin position="177"/>
        <end position="313"/>
    </location>
</feature>
<evidence type="ECO:0000313" key="2">
    <source>
        <dbReference type="EMBL" id="CCE63261.1"/>
    </source>
</evidence>
<dbReference type="CDD" id="cd21134">
    <property type="entry name" value="YTH"/>
    <property type="match status" value="1"/>
</dbReference>
<dbReference type="KEGG" id="tpf:TPHA_0E01680"/>
<evidence type="ECO:0000259" key="1">
    <source>
        <dbReference type="PROSITE" id="PS50882"/>
    </source>
</evidence>
<dbReference type="Gene3D" id="3.10.590.10">
    <property type="entry name" value="ph1033 like domains"/>
    <property type="match status" value="1"/>
</dbReference>
<dbReference type="RefSeq" id="XP_003685695.1">
    <property type="nucleotide sequence ID" value="XM_003685647.1"/>
</dbReference>
<protein>
    <recommendedName>
        <fullName evidence="1">YTH domain-containing protein</fullName>
    </recommendedName>
</protein>
<dbReference type="eggNOG" id="KOG1901">
    <property type="taxonomic scope" value="Eukaryota"/>
</dbReference>
<dbReference type="STRING" id="1071381.G8BTN3"/>
<gene>
    <name evidence="2" type="primary">TPHA0E01680</name>
    <name evidence="2" type="ordered locus">TPHA_0E01680</name>
</gene>
<sequence>MDYTTYSSQSSVFSPFPNYKPLTENTFHNEQQQQPHRTIEDSLRGLESFFTNDLLGNPIVENNSLETNTIDIKHKTDFNCNDNNYLHDNISLNHIQHNGLTYDTSGKIASPNNLYYNSQSYEYKNADTFLSLSQQQPQYNDQIPRSIPFDMSAKSIYLNPKLSMAIVPKWVNVPEGSKFFVIKSSNIEHIQKSYYNRIWSSTYFGNKRLSEAFISLEYDSKIFLLFSVTKSGRFCGVAEMTSNIQDNLDTSIWEDDDKKFGQAFKVRWVFVRDVHNRNLKHFLIPANEMKPITNSRDTQEIPFSIGNSIIKLFKDKTKNTAITSFLDECYE</sequence>
<dbReference type="GeneID" id="11531333"/>
<organism evidence="2 3">
    <name type="scientific">Tetrapisispora phaffii (strain ATCC 24235 / CBS 4417 / NBRC 1672 / NRRL Y-8282 / UCD 70-5)</name>
    <name type="common">Yeast</name>
    <name type="synonym">Fabospora phaffii</name>
    <dbReference type="NCBI Taxonomy" id="1071381"/>
    <lineage>
        <taxon>Eukaryota</taxon>
        <taxon>Fungi</taxon>
        <taxon>Dikarya</taxon>
        <taxon>Ascomycota</taxon>
        <taxon>Saccharomycotina</taxon>
        <taxon>Saccharomycetes</taxon>
        <taxon>Saccharomycetales</taxon>
        <taxon>Saccharomycetaceae</taxon>
        <taxon>Tetrapisispora</taxon>
    </lineage>
</organism>
<dbReference type="Pfam" id="PF04146">
    <property type="entry name" value="YTH"/>
    <property type="match status" value="1"/>
</dbReference>
<dbReference type="Proteomes" id="UP000005666">
    <property type="component" value="Chromosome 5"/>
</dbReference>
<dbReference type="HOGENOM" id="CLU_064798_1_0_1"/>
<dbReference type="GO" id="GO:0003730">
    <property type="term" value="F:mRNA 3'-UTR binding"/>
    <property type="evidence" value="ECO:0007669"/>
    <property type="project" value="EnsemblFungi"/>
</dbReference>
<dbReference type="GO" id="GO:1990247">
    <property type="term" value="F:N6-methyladenosine-containing RNA reader activity"/>
    <property type="evidence" value="ECO:0007669"/>
    <property type="project" value="EnsemblFungi"/>
</dbReference>
<dbReference type="AlphaFoldDB" id="G8BTN3"/>
<name>G8BTN3_TETPH</name>
<dbReference type="EMBL" id="HE612860">
    <property type="protein sequence ID" value="CCE63261.1"/>
    <property type="molecule type" value="Genomic_DNA"/>
</dbReference>
<dbReference type="GO" id="GO:0005737">
    <property type="term" value="C:cytoplasm"/>
    <property type="evidence" value="ECO:0007669"/>
    <property type="project" value="EnsemblFungi"/>
</dbReference>
<keyword evidence="3" id="KW-1185">Reference proteome</keyword>
<dbReference type="GO" id="GO:0019220">
    <property type="term" value="P:regulation of phosphate metabolic process"/>
    <property type="evidence" value="ECO:0007669"/>
    <property type="project" value="EnsemblFungi"/>
</dbReference>
<accession>G8BTN3</accession>
<dbReference type="PROSITE" id="PS50882">
    <property type="entry name" value="YTH"/>
    <property type="match status" value="1"/>
</dbReference>